<reference evidence="1" key="1">
    <citation type="submission" date="2023-08" db="EMBL/GenBank/DDBJ databases">
        <title>Chromosome-level Genome Assembly of mud carp (Cirrhinus molitorella).</title>
        <authorList>
            <person name="Liu H."/>
        </authorList>
    </citation>
    <scope>NUCLEOTIDE SEQUENCE</scope>
    <source>
        <strain evidence="1">Prfri</strain>
        <tissue evidence="1">Muscle</tissue>
    </source>
</reference>
<sequence>MKMFPGAAAHKHHVTGAHVTAHSARTRRAATLNALPLQVTCCRATPPIGRKKCEIKKTEAQRIWDERRVDALTLNTLTPTHRHSEIRLKTHRNGQNQQTAELRKVT</sequence>
<accession>A0AA88PZR1</accession>
<organism evidence="1 2">
    <name type="scientific">Cirrhinus molitorella</name>
    <name type="common">mud carp</name>
    <dbReference type="NCBI Taxonomy" id="172907"/>
    <lineage>
        <taxon>Eukaryota</taxon>
        <taxon>Metazoa</taxon>
        <taxon>Chordata</taxon>
        <taxon>Craniata</taxon>
        <taxon>Vertebrata</taxon>
        <taxon>Euteleostomi</taxon>
        <taxon>Actinopterygii</taxon>
        <taxon>Neopterygii</taxon>
        <taxon>Teleostei</taxon>
        <taxon>Ostariophysi</taxon>
        <taxon>Cypriniformes</taxon>
        <taxon>Cyprinidae</taxon>
        <taxon>Labeoninae</taxon>
        <taxon>Labeonini</taxon>
        <taxon>Cirrhinus</taxon>
    </lineage>
</organism>
<name>A0AA88PZR1_9TELE</name>
<evidence type="ECO:0000313" key="1">
    <source>
        <dbReference type="EMBL" id="KAK2894355.1"/>
    </source>
</evidence>
<gene>
    <name evidence="1" type="ORF">Q8A67_011584</name>
</gene>
<dbReference type="AlphaFoldDB" id="A0AA88PZR1"/>
<protein>
    <submittedName>
        <fullName evidence="1">Uncharacterized protein</fullName>
    </submittedName>
</protein>
<dbReference type="EMBL" id="JAUYZG010000011">
    <property type="protein sequence ID" value="KAK2894355.1"/>
    <property type="molecule type" value="Genomic_DNA"/>
</dbReference>
<evidence type="ECO:0000313" key="2">
    <source>
        <dbReference type="Proteomes" id="UP001187343"/>
    </source>
</evidence>
<comment type="caution">
    <text evidence="1">The sequence shown here is derived from an EMBL/GenBank/DDBJ whole genome shotgun (WGS) entry which is preliminary data.</text>
</comment>
<proteinExistence type="predicted"/>
<dbReference type="Proteomes" id="UP001187343">
    <property type="component" value="Unassembled WGS sequence"/>
</dbReference>
<keyword evidence="2" id="KW-1185">Reference proteome</keyword>